<dbReference type="Proteomes" id="UP000176424">
    <property type="component" value="Unassembled WGS sequence"/>
</dbReference>
<dbReference type="EMBL" id="MEXR01000048">
    <property type="protein sequence ID" value="OGD08852.1"/>
    <property type="molecule type" value="Genomic_DNA"/>
</dbReference>
<evidence type="ECO:0000313" key="1">
    <source>
        <dbReference type="EMBL" id="OGD08852.1"/>
    </source>
</evidence>
<evidence type="ECO:0000313" key="2">
    <source>
        <dbReference type="Proteomes" id="UP000176424"/>
    </source>
</evidence>
<accession>A0A1F4ZR48</accession>
<organism evidence="1 2">
    <name type="scientific">Candidatus Amesbacteria bacterium RIFOXYB1_FULL_44_23</name>
    <dbReference type="NCBI Taxonomy" id="1797263"/>
    <lineage>
        <taxon>Bacteria</taxon>
        <taxon>Candidatus Amesiibacteriota</taxon>
    </lineage>
</organism>
<gene>
    <name evidence="1" type="ORF">A2397_05405</name>
</gene>
<reference evidence="1 2" key="1">
    <citation type="journal article" date="2016" name="Nat. Commun.">
        <title>Thousands of microbial genomes shed light on interconnected biogeochemical processes in an aquifer system.</title>
        <authorList>
            <person name="Anantharaman K."/>
            <person name="Brown C.T."/>
            <person name="Hug L.A."/>
            <person name="Sharon I."/>
            <person name="Castelle C.J."/>
            <person name="Probst A.J."/>
            <person name="Thomas B.C."/>
            <person name="Singh A."/>
            <person name="Wilkins M.J."/>
            <person name="Karaoz U."/>
            <person name="Brodie E.L."/>
            <person name="Williams K.H."/>
            <person name="Hubbard S.S."/>
            <person name="Banfield J.F."/>
        </authorList>
    </citation>
    <scope>NUCLEOTIDE SEQUENCE [LARGE SCALE GENOMIC DNA]</scope>
</reference>
<protein>
    <submittedName>
        <fullName evidence="1">Uncharacterized protein</fullName>
    </submittedName>
</protein>
<name>A0A1F4ZR48_9BACT</name>
<comment type="caution">
    <text evidence="1">The sequence shown here is derived from an EMBL/GenBank/DDBJ whole genome shotgun (WGS) entry which is preliminary data.</text>
</comment>
<sequence>MDTNSPEVRLSDRERLTQDAALGMLIMDALVADDFSVKFPDISEEKRLNQVAVAITMPIDRVDGVLKFYAGNRDPKSELYNDIRVAERFLKAVKLSREEQRSV</sequence>
<proteinExistence type="predicted"/>
<dbReference type="AlphaFoldDB" id="A0A1F4ZR48"/>